<protein>
    <submittedName>
        <fullName evidence="2">4542_t:CDS:1</fullName>
    </submittedName>
</protein>
<dbReference type="Proteomes" id="UP000789508">
    <property type="component" value="Unassembled WGS sequence"/>
</dbReference>
<organism evidence="2 3">
    <name type="scientific">Ambispora leptoticha</name>
    <dbReference type="NCBI Taxonomy" id="144679"/>
    <lineage>
        <taxon>Eukaryota</taxon>
        <taxon>Fungi</taxon>
        <taxon>Fungi incertae sedis</taxon>
        <taxon>Mucoromycota</taxon>
        <taxon>Glomeromycotina</taxon>
        <taxon>Glomeromycetes</taxon>
        <taxon>Archaeosporales</taxon>
        <taxon>Ambisporaceae</taxon>
        <taxon>Ambispora</taxon>
    </lineage>
</organism>
<dbReference type="EMBL" id="CAJVPS010001010">
    <property type="protein sequence ID" value="CAG8519914.1"/>
    <property type="molecule type" value="Genomic_DNA"/>
</dbReference>
<evidence type="ECO:0000256" key="1">
    <source>
        <dbReference type="SAM" id="MobiDB-lite"/>
    </source>
</evidence>
<sequence length="276" mass="31945">MSFSYLSGESKIYSIATKNFRVKIETLNEDIARLFFVNKENNEPIDFPDNMVFRNTTTNTDISPTVVKDKESYLVTWMYSYELFENSKIIFKLEHKREQIGSDTSRSLAEYFELLNRIASLEASINKSVHEFDVIVSPKRTKGFKWTVNIEQATFEALKDSIRAVYQTPALENNGAVFNVNNLKFIVFIETPSKAFSDWTLGPLLVENFSDNDLRSEDANATRDNENDDEFSDNNKEEDDDGFCGFSDDDDEGYYYDLNAGKTYTKSEYRYSIRAY</sequence>
<evidence type="ECO:0000313" key="3">
    <source>
        <dbReference type="Proteomes" id="UP000789508"/>
    </source>
</evidence>
<feature type="compositionally biased region" description="Acidic residues" evidence="1">
    <location>
        <begin position="226"/>
        <end position="248"/>
    </location>
</feature>
<accession>A0A9N9A762</accession>
<dbReference type="AlphaFoldDB" id="A0A9N9A762"/>
<reference evidence="2" key="1">
    <citation type="submission" date="2021-06" db="EMBL/GenBank/DDBJ databases">
        <authorList>
            <person name="Kallberg Y."/>
            <person name="Tangrot J."/>
            <person name="Rosling A."/>
        </authorList>
    </citation>
    <scope>NUCLEOTIDE SEQUENCE</scope>
    <source>
        <strain evidence="2">FL130A</strain>
    </source>
</reference>
<keyword evidence="3" id="KW-1185">Reference proteome</keyword>
<name>A0A9N9A762_9GLOM</name>
<proteinExistence type="predicted"/>
<feature type="compositionally biased region" description="Basic and acidic residues" evidence="1">
    <location>
        <begin position="216"/>
        <end position="225"/>
    </location>
</feature>
<gene>
    <name evidence="2" type="ORF">ALEPTO_LOCUS4410</name>
</gene>
<evidence type="ECO:0000313" key="2">
    <source>
        <dbReference type="EMBL" id="CAG8519914.1"/>
    </source>
</evidence>
<comment type="caution">
    <text evidence="2">The sequence shown here is derived from an EMBL/GenBank/DDBJ whole genome shotgun (WGS) entry which is preliminary data.</text>
</comment>
<feature type="region of interest" description="Disordered" evidence="1">
    <location>
        <begin position="216"/>
        <end position="248"/>
    </location>
</feature>
<dbReference type="OrthoDB" id="2441139at2759"/>